<dbReference type="GO" id="GO:0005658">
    <property type="term" value="C:alpha DNA polymerase:primase complex"/>
    <property type="evidence" value="ECO:0007669"/>
    <property type="project" value="TreeGrafter"/>
</dbReference>
<dbReference type="InterPro" id="IPR023211">
    <property type="entry name" value="DNA_pol_palm_dom_sf"/>
</dbReference>
<name>A0A1I7XQC9_HETBA</name>
<evidence type="ECO:0000256" key="2">
    <source>
        <dbReference type="ARBA" id="ARBA00022679"/>
    </source>
</evidence>
<dbReference type="Pfam" id="PF00136">
    <property type="entry name" value="DNA_pol_B"/>
    <property type="match status" value="1"/>
</dbReference>
<dbReference type="InterPro" id="IPR036397">
    <property type="entry name" value="RNaseH_sf"/>
</dbReference>
<organism evidence="8 9">
    <name type="scientific">Heterorhabditis bacteriophora</name>
    <name type="common">Entomopathogenic nematode worm</name>
    <dbReference type="NCBI Taxonomy" id="37862"/>
    <lineage>
        <taxon>Eukaryota</taxon>
        <taxon>Metazoa</taxon>
        <taxon>Ecdysozoa</taxon>
        <taxon>Nematoda</taxon>
        <taxon>Chromadorea</taxon>
        <taxon>Rhabditida</taxon>
        <taxon>Rhabditina</taxon>
        <taxon>Rhabditomorpha</taxon>
        <taxon>Strongyloidea</taxon>
        <taxon>Heterorhabditidae</taxon>
        <taxon>Heterorhabditis</taxon>
    </lineage>
</organism>
<dbReference type="InterPro" id="IPR006133">
    <property type="entry name" value="DNA-dir_DNA_pol_B_exonuc"/>
</dbReference>
<dbReference type="Pfam" id="PF03104">
    <property type="entry name" value="DNA_pol_B_exo1"/>
    <property type="match status" value="1"/>
</dbReference>
<keyword evidence="5" id="KW-0235">DNA replication</keyword>
<dbReference type="GO" id="GO:0003697">
    <property type="term" value="F:single-stranded DNA binding"/>
    <property type="evidence" value="ECO:0007669"/>
    <property type="project" value="TreeGrafter"/>
</dbReference>
<dbReference type="PROSITE" id="PS00116">
    <property type="entry name" value="DNA_POLYMERASE_B"/>
    <property type="match status" value="1"/>
</dbReference>
<evidence type="ECO:0000256" key="5">
    <source>
        <dbReference type="RuleBase" id="RU000442"/>
    </source>
</evidence>
<dbReference type="GO" id="GO:0000166">
    <property type="term" value="F:nucleotide binding"/>
    <property type="evidence" value="ECO:0007669"/>
    <property type="project" value="InterPro"/>
</dbReference>
<accession>A0A1I7XQC9</accession>
<dbReference type="SMART" id="SM00486">
    <property type="entry name" value="POLBc"/>
    <property type="match status" value="1"/>
</dbReference>
<dbReference type="PANTHER" id="PTHR45861">
    <property type="entry name" value="DNA POLYMERASE ALPHA CATALYTIC SUBUNIT"/>
    <property type="match status" value="1"/>
</dbReference>
<dbReference type="WBParaSite" id="Hba_20002">
    <property type="protein sequence ID" value="Hba_20002"/>
    <property type="gene ID" value="Hba_20002"/>
</dbReference>
<dbReference type="NCBIfam" id="TIGR00592">
    <property type="entry name" value="pol2"/>
    <property type="match status" value="1"/>
</dbReference>
<dbReference type="Gene3D" id="3.40.1820.20">
    <property type="match status" value="1"/>
</dbReference>
<proteinExistence type="inferred from homology"/>
<evidence type="ECO:0000256" key="4">
    <source>
        <dbReference type="ARBA" id="ARBA00022932"/>
    </source>
</evidence>
<evidence type="ECO:0000259" key="6">
    <source>
        <dbReference type="Pfam" id="PF00136"/>
    </source>
</evidence>
<dbReference type="CDD" id="cd05776">
    <property type="entry name" value="DNA_polB_alpha_exo"/>
    <property type="match status" value="1"/>
</dbReference>
<dbReference type="SUPFAM" id="SSF53098">
    <property type="entry name" value="Ribonuclease H-like"/>
    <property type="match status" value="1"/>
</dbReference>
<dbReference type="Gene3D" id="2.40.50.730">
    <property type="match status" value="1"/>
</dbReference>
<sequence length="882" mass="100912">MYWQIIGFVLYGGGYVDHGTDIFDDENDVIENKNEEKIRKVKKSESVPKKGGINNYFSSTSHIRSKVKNDAEVKLDDEDLKNILTDLDNSDISLAPPPIFPRKVKVMKLSTTPNNTPLRQARIDLPKQEAELEQTEVDESLPEPVLKLETQKNEDPKRFLTPAEWDAEQKCDEQCVDVTGSEAFFLKEDNQLMIRMYWLDAFEDPVKNAAVFNTTTTAMERLLVEKGMMGPGWIDIINFCRFKCTLADVNAPQTFCEYEFTVDMEKMKNISYNPNLTQNPPLVRMLAINIITTLNNKKENEICMISTLFNPVCDLNNPSTDQRHLQRLCLVTKPFGGILPFDLKEYVKLHGLADIISTASNEKALLSLFLAKIQKYEPDILVGHDLTSAINMLISRLDKLKVVNWSRTSRLRRTVNISKLSNSKAGQWELTAGRMLVDSRLSAMELVRSRSYDLSELSMQLLGQVRENIYANEVTAKFNSSQQLMNLIMWSWMDPWLALRVIVHINALPLAVQITNIVGGVMSFKKSNCKEKRGIKYGEEGENIGCEEGTDNVKTKHKVVLSILDGIVQANCFISKCFKGLYDTLILLLDFNSLYPSIIQEYNICFTTVRHKKDGDDLPEVPSSEFKEGILPREIRGLVERRKQVKRLMKDAPELKKNQYDIRQMALKLTANSMYGCLGFQQSRFYAKPLAALVTSKGREILMHTKELVEKLGYAVIYGDTDSIMINTNSSDLKQAKKLGFEIKKQVNQCHRLLELELDAVFKRMLLLKKKKYAALTVNLDHPTDIKKELKGLDIVRRDWSQLAKEAGRFLLKNNVYQFLHKISHHSRIIFQQLTRNPRDYHDLKSQPHATVAIRLNESGKFTLHQGDIVEYIICEVVSFNL</sequence>
<keyword evidence="8" id="KW-1185">Reference proteome</keyword>
<evidence type="ECO:0000313" key="8">
    <source>
        <dbReference type="Proteomes" id="UP000095283"/>
    </source>
</evidence>
<evidence type="ECO:0000259" key="7">
    <source>
        <dbReference type="Pfam" id="PF03104"/>
    </source>
</evidence>
<protein>
    <recommendedName>
        <fullName evidence="5">DNA polymerase</fullName>
        <ecNumber evidence="5">2.7.7.7</ecNumber>
    </recommendedName>
</protein>
<dbReference type="PANTHER" id="PTHR45861:SF1">
    <property type="entry name" value="DNA POLYMERASE ALPHA CATALYTIC SUBUNIT"/>
    <property type="match status" value="1"/>
</dbReference>
<evidence type="ECO:0000256" key="1">
    <source>
        <dbReference type="ARBA" id="ARBA00005755"/>
    </source>
</evidence>
<dbReference type="PRINTS" id="PR00106">
    <property type="entry name" value="DNAPOLB"/>
</dbReference>
<evidence type="ECO:0000256" key="3">
    <source>
        <dbReference type="ARBA" id="ARBA00022695"/>
    </source>
</evidence>
<dbReference type="SUPFAM" id="SSF56672">
    <property type="entry name" value="DNA/RNA polymerases"/>
    <property type="match status" value="1"/>
</dbReference>
<evidence type="ECO:0000313" key="9">
    <source>
        <dbReference type="WBParaSite" id="Hba_20002"/>
    </source>
</evidence>
<dbReference type="InterPro" id="IPR017964">
    <property type="entry name" value="DNA-dir_DNA_pol_B_CS"/>
</dbReference>
<reference evidence="9" key="1">
    <citation type="submission" date="2016-11" db="UniProtKB">
        <authorList>
            <consortium name="WormBaseParasite"/>
        </authorList>
    </citation>
    <scope>IDENTIFICATION</scope>
</reference>
<dbReference type="Gene3D" id="3.90.1600.10">
    <property type="entry name" value="Palm domain of DNA polymerase"/>
    <property type="match status" value="2"/>
</dbReference>
<feature type="domain" description="DNA-directed DNA polymerase family B exonuclease" evidence="7">
    <location>
        <begin position="211"/>
        <end position="456"/>
    </location>
</feature>
<dbReference type="GO" id="GO:0003688">
    <property type="term" value="F:DNA replication origin binding"/>
    <property type="evidence" value="ECO:0007669"/>
    <property type="project" value="TreeGrafter"/>
</dbReference>
<dbReference type="GO" id="GO:0003887">
    <property type="term" value="F:DNA-directed DNA polymerase activity"/>
    <property type="evidence" value="ECO:0007669"/>
    <property type="project" value="UniProtKB-KW"/>
</dbReference>
<keyword evidence="2 5" id="KW-0808">Transferase</keyword>
<dbReference type="EC" id="2.7.7.7" evidence="5"/>
<dbReference type="GO" id="GO:1902975">
    <property type="term" value="P:mitotic DNA replication initiation"/>
    <property type="evidence" value="ECO:0007669"/>
    <property type="project" value="TreeGrafter"/>
</dbReference>
<comment type="similarity">
    <text evidence="1 5">Belongs to the DNA polymerase type-B family.</text>
</comment>
<dbReference type="InterPro" id="IPR006172">
    <property type="entry name" value="DNA-dir_DNA_pol_B"/>
</dbReference>
<keyword evidence="3 5" id="KW-0548">Nucleotidyltransferase</keyword>
<keyword evidence="4 5" id="KW-0239">DNA-directed DNA polymerase</keyword>
<dbReference type="GO" id="GO:0006273">
    <property type="term" value="P:lagging strand elongation"/>
    <property type="evidence" value="ECO:0007669"/>
    <property type="project" value="TreeGrafter"/>
</dbReference>
<dbReference type="InterPro" id="IPR012337">
    <property type="entry name" value="RNaseH-like_sf"/>
</dbReference>
<dbReference type="Proteomes" id="UP000095283">
    <property type="component" value="Unplaced"/>
</dbReference>
<dbReference type="AlphaFoldDB" id="A0A1I7XQC9"/>
<keyword evidence="5" id="KW-0238">DNA-binding</keyword>
<dbReference type="InterPro" id="IPR006134">
    <property type="entry name" value="DNA-dir_DNA_pol_B_multi_dom"/>
</dbReference>
<dbReference type="InterPro" id="IPR043502">
    <property type="entry name" value="DNA/RNA_pol_sf"/>
</dbReference>
<feature type="domain" description="DNA-directed DNA polymerase family B multifunctional" evidence="6">
    <location>
        <begin position="579"/>
        <end position="876"/>
    </location>
</feature>
<dbReference type="GO" id="GO:0006272">
    <property type="term" value="P:leading strand elongation"/>
    <property type="evidence" value="ECO:0007669"/>
    <property type="project" value="TreeGrafter"/>
</dbReference>
<dbReference type="GO" id="GO:0003682">
    <property type="term" value="F:chromatin binding"/>
    <property type="evidence" value="ECO:0007669"/>
    <property type="project" value="TreeGrafter"/>
</dbReference>
<comment type="catalytic activity">
    <reaction evidence="5">
        <text>DNA(n) + a 2'-deoxyribonucleoside 5'-triphosphate = DNA(n+1) + diphosphate</text>
        <dbReference type="Rhea" id="RHEA:22508"/>
        <dbReference type="Rhea" id="RHEA-COMP:17339"/>
        <dbReference type="Rhea" id="RHEA-COMP:17340"/>
        <dbReference type="ChEBI" id="CHEBI:33019"/>
        <dbReference type="ChEBI" id="CHEBI:61560"/>
        <dbReference type="ChEBI" id="CHEBI:173112"/>
        <dbReference type="EC" id="2.7.7.7"/>
    </reaction>
</comment>
<dbReference type="Gene3D" id="3.30.420.10">
    <property type="entry name" value="Ribonuclease H-like superfamily/Ribonuclease H"/>
    <property type="match status" value="1"/>
</dbReference>